<dbReference type="SUPFAM" id="SSF56935">
    <property type="entry name" value="Porins"/>
    <property type="match status" value="1"/>
</dbReference>
<evidence type="ECO:0000313" key="6">
    <source>
        <dbReference type="EMBL" id="MFD1767161.1"/>
    </source>
</evidence>
<keyword evidence="7" id="KW-1185">Reference proteome</keyword>
<comment type="subcellular location">
    <subcellularLocation>
        <location evidence="1">Cell outer membrane</location>
    </subcellularLocation>
</comment>
<comment type="caution">
    <text evidence="6">The sequence shown here is derived from an EMBL/GenBank/DDBJ whole genome shotgun (WGS) entry which is preliminary data.</text>
</comment>
<reference evidence="7" key="1">
    <citation type="journal article" date="2019" name="Int. J. Syst. Evol. Microbiol.">
        <title>The Global Catalogue of Microorganisms (GCM) 10K type strain sequencing project: providing services to taxonomists for standard genome sequencing and annotation.</title>
        <authorList>
            <consortium name="The Broad Institute Genomics Platform"/>
            <consortium name="The Broad Institute Genome Sequencing Center for Infectious Disease"/>
            <person name="Wu L."/>
            <person name="Ma J."/>
        </authorList>
    </citation>
    <scope>NUCLEOTIDE SEQUENCE [LARGE SCALE GENOMIC DNA]</scope>
    <source>
        <strain evidence="7">CGMCC 1.12449</strain>
    </source>
</reference>
<sequence>MPSPRISFFSASLVALSITAPISAIAANEAGAGEGQGQAVAPEAEVVDDVAATPDIIVTATRLPGSIDTDAPPIDELSENDIAAIGASSINDLLAAVAPQAGSGRGRGGGGPPVILLNGQRVSSFRELRDLPPEAIRQVQIFPEEVALKYGFRPDQRVVNFILKPDFASFNVEHDFEMPEKGGFTTKEFEATFTRIGTNNRLNIDTEFESSSRITEDERAILPSNAAAPFALAGNVTGVGASGEIDPALSALAGRTVTIAAVPANPTLAGFASNANNAAPGDIGAFRTLQPSSQRFSTNATWSKVLGPQTNLSINGRFEVEDRKSLLGLPFASILVPDSNPFSPFATDVVLNRYFGNPRPLTRDVSTKTAQGGLSFNTLLGDWRLALTGDYTLVDTETVTQTNGDYTELRAGISAGTINPFAPDLGSNLLFVAPDTADSQTGTMSLRSTLSGTLFELPSGEVQVTIRNGFDRQTIDSSTYRRGIVSAVALDRDNINSAVNIEVPIVERGVGALGGIGDFSVNGNMGFSDLSDFGTLIEYGAGLRWSPIEGLSLSASIIGDENAPGLGQLGNPTIVTPNVAYYDFVRGESRFIDLVTGGNPALVAESRKDLKIGLDWAPKFLEGFSLQVEYFKNKSEDTTASFPLLTPEIEAAFPGRVTRDSNGQLVRLDQRPVNFAEERSQRIRWGFNMSGPIGSQPQRGPSAGRPGGGRGPGAGGPGGGRGPMGMMPGGGPPSRWQIALYHTYRLQDEILIAPGVPVLDLLDGSATSSLGGSPRHELSLNGGVFHKGMGLRFEGSYRGATRADGTGLPGSSDLFFSDQFSLNSFLFVSLDQRGDLTKKVPFLKGSRVAFRVQNVLNDYIKVRDRNGDTPLSYQRGFLDPQGRVFELSFRKRF</sequence>
<feature type="signal peptide" evidence="5">
    <location>
        <begin position="1"/>
        <end position="26"/>
    </location>
</feature>
<feature type="region of interest" description="Disordered" evidence="4">
    <location>
        <begin position="687"/>
        <end position="731"/>
    </location>
</feature>
<evidence type="ECO:0000256" key="2">
    <source>
        <dbReference type="ARBA" id="ARBA00023136"/>
    </source>
</evidence>
<keyword evidence="2" id="KW-0472">Membrane</keyword>
<protein>
    <submittedName>
        <fullName evidence="6">TonB-dependent receptor</fullName>
    </submittedName>
</protein>
<dbReference type="InterPro" id="IPR037066">
    <property type="entry name" value="Plug_dom_sf"/>
</dbReference>
<evidence type="ECO:0000313" key="7">
    <source>
        <dbReference type="Proteomes" id="UP001597215"/>
    </source>
</evidence>
<proteinExistence type="predicted"/>
<dbReference type="RefSeq" id="WP_381514205.1">
    <property type="nucleotide sequence ID" value="NZ_JBHUEL010000009.1"/>
</dbReference>
<accession>A0ABW4MDN4</accession>
<dbReference type="InterPro" id="IPR036942">
    <property type="entry name" value="Beta-barrel_TonB_sf"/>
</dbReference>
<dbReference type="PANTHER" id="PTHR47234">
    <property type="match status" value="1"/>
</dbReference>
<organism evidence="6 7">
    <name type="scientific">Sphingorhabdus buctiana</name>
    <dbReference type="NCBI Taxonomy" id="1508805"/>
    <lineage>
        <taxon>Bacteria</taxon>
        <taxon>Pseudomonadati</taxon>
        <taxon>Pseudomonadota</taxon>
        <taxon>Alphaproteobacteria</taxon>
        <taxon>Sphingomonadales</taxon>
        <taxon>Sphingomonadaceae</taxon>
        <taxon>Sphingorhabdus</taxon>
    </lineage>
</organism>
<evidence type="ECO:0000256" key="5">
    <source>
        <dbReference type="SAM" id="SignalP"/>
    </source>
</evidence>
<dbReference type="PANTHER" id="PTHR47234:SF1">
    <property type="entry name" value="TONB-DEPENDENT RECEPTOR"/>
    <property type="match status" value="1"/>
</dbReference>
<feature type="compositionally biased region" description="Gly residues" evidence="4">
    <location>
        <begin position="705"/>
        <end position="729"/>
    </location>
</feature>
<keyword evidence="3" id="KW-0998">Cell outer membrane</keyword>
<evidence type="ECO:0000256" key="4">
    <source>
        <dbReference type="SAM" id="MobiDB-lite"/>
    </source>
</evidence>
<evidence type="ECO:0000256" key="1">
    <source>
        <dbReference type="ARBA" id="ARBA00004442"/>
    </source>
</evidence>
<dbReference type="EMBL" id="JBHUEL010000009">
    <property type="protein sequence ID" value="MFD1767161.1"/>
    <property type="molecule type" value="Genomic_DNA"/>
</dbReference>
<keyword evidence="5" id="KW-0732">Signal</keyword>
<gene>
    <name evidence="6" type="ORF">ACFSAG_09935</name>
</gene>
<keyword evidence="6" id="KW-0675">Receptor</keyword>
<dbReference type="Proteomes" id="UP001597215">
    <property type="component" value="Unassembled WGS sequence"/>
</dbReference>
<dbReference type="Gene3D" id="2.40.170.20">
    <property type="entry name" value="TonB-dependent receptor, beta-barrel domain"/>
    <property type="match status" value="1"/>
</dbReference>
<dbReference type="Gene3D" id="2.170.130.10">
    <property type="entry name" value="TonB-dependent receptor, plug domain"/>
    <property type="match status" value="1"/>
</dbReference>
<evidence type="ECO:0000256" key="3">
    <source>
        <dbReference type="ARBA" id="ARBA00023237"/>
    </source>
</evidence>
<name>A0ABW4MDN4_9SPHN</name>
<feature type="chain" id="PRO_5045497730" evidence="5">
    <location>
        <begin position="27"/>
        <end position="893"/>
    </location>
</feature>